<gene>
    <name evidence="3" type="ORF">FHX76_000130</name>
</gene>
<protein>
    <submittedName>
        <fullName evidence="3">Uncharacterized protein</fullName>
    </submittedName>
</protein>
<dbReference type="AlphaFoldDB" id="A0A7X5QYR9"/>
<evidence type="ECO:0000313" key="3">
    <source>
        <dbReference type="EMBL" id="NIH52262.1"/>
    </source>
</evidence>
<dbReference type="Proteomes" id="UP000541033">
    <property type="component" value="Unassembled WGS sequence"/>
</dbReference>
<name>A0A7X5QYR9_9MICO</name>
<keyword evidence="4" id="KW-1185">Reference proteome</keyword>
<evidence type="ECO:0000256" key="2">
    <source>
        <dbReference type="SAM" id="Phobius"/>
    </source>
</evidence>
<dbReference type="RefSeq" id="WP_167146562.1">
    <property type="nucleotide sequence ID" value="NZ_JAAMOX010000001.1"/>
</dbReference>
<feature type="transmembrane region" description="Helical" evidence="2">
    <location>
        <begin position="38"/>
        <end position="60"/>
    </location>
</feature>
<reference evidence="3 4" key="1">
    <citation type="submission" date="2020-02" db="EMBL/GenBank/DDBJ databases">
        <title>Sequencing the genomes of 1000 actinobacteria strains.</title>
        <authorList>
            <person name="Klenk H.-P."/>
        </authorList>
    </citation>
    <scope>NUCLEOTIDE SEQUENCE [LARGE SCALE GENOMIC DNA]</scope>
    <source>
        <strain evidence="3 4">DSM 27960</strain>
    </source>
</reference>
<feature type="region of interest" description="Disordered" evidence="1">
    <location>
        <begin position="1"/>
        <end position="22"/>
    </location>
</feature>
<keyword evidence="2" id="KW-0472">Membrane</keyword>
<evidence type="ECO:0000256" key="1">
    <source>
        <dbReference type="SAM" id="MobiDB-lite"/>
    </source>
</evidence>
<accession>A0A7X5QYR9</accession>
<proteinExistence type="predicted"/>
<dbReference type="EMBL" id="JAAMOX010000001">
    <property type="protein sequence ID" value="NIH52262.1"/>
    <property type="molecule type" value="Genomic_DNA"/>
</dbReference>
<comment type="caution">
    <text evidence="3">The sequence shown here is derived from an EMBL/GenBank/DDBJ whole genome shotgun (WGS) entry which is preliminary data.</text>
</comment>
<evidence type="ECO:0000313" key="4">
    <source>
        <dbReference type="Proteomes" id="UP000541033"/>
    </source>
</evidence>
<sequence length="61" mass="6218">MNNNEADNQHQPFDGADDDEIGRGRSGFLGKLAGARGIALLVIIGLVALSIGSVGVIASLL</sequence>
<keyword evidence="2" id="KW-0812">Transmembrane</keyword>
<feature type="compositionally biased region" description="Polar residues" evidence="1">
    <location>
        <begin position="1"/>
        <end position="11"/>
    </location>
</feature>
<organism evidence="3 4">
    <name type="scientific">Lysinibacter cavernae</name>
    <dbReference type="NCBI Taxonomy" id="1640652"/>
    <lineage>
        <taxon>Bacteria</taxon>
        <taxon>Bacillati</taxon>
        <taxon>Actinomycetota</taxon>
        <taxon>Actinomycetes</taxon>
        <taxon>Micrococcales</taxon>
        <taxon>Microbacteriaceae</taxon>
        <taxon>Lysinibacter</taxon>
    </lineage>
</organism>
<keyword evidence="2" id="KW-1133">Transmembrane helix</keyword>